<evidence type="ECO:0000313" key="1">
    <source>
        <dbReference type="EMBL" id="HIZ91807.1"/>
    </source>
</evidence>
<dbReference type="Proteomes" id="UP000824108">
    <property type="component" value="Unassembled WGS sequence"/>
</dbReference>
<organism evidence="1 2">
    <name type="scientific">Candidatus Bacteroides merdavium</name>
    <dbReference type="NCBI Taxonomy" id="2838472"/>
    <lineage>
        <taxon>Bacteria</taxon>
        <taxon>Pseudomonadati</taxon>
        <taxon>Bacteroidota</taxon>
        <taxon>Bacteroidia</taxon>
        <taxon>Bacteroidales</taxon>
        <taxon>Bacteroidaceae</taxon>
        <taxon>Bacteroides</taxon>
    </lineage>
</organism>
<comment type="caution">
    <text evidence="1">The sequence shown here is derived from an EMBL/GenBank/DDBJ whole genome shotgun (WGS) entry which is preliminary data.</text>
</comment>
<reference evidence="1" key="1">
    <citation type="journal article" date="2021" name="PeerJ">
        <title>Extensive microbial diversity within the chicken gut microbiome revealed by metagenomics and culture.</title>
        <authorList>
            <person name="Gilroy R."/>
            <person name="Ravi A."/>
            <person name="Getino M."/>
            <person name="Pursley I."/>
            <person name="Horton D.L."/>
            <person name="Alikhan N.F."/>
            <person name="Baker D."/>
            <person name="Gharbi K."/>
            <person name="Hall N."/>
            <person name="Watson M."/>
            <person name="Adriaenssens E.M."/>
            <person name="Foster-Nyarko E."/>
            <person name="Jarju S."/>
            <person name="Secka A."/>
            <person name="Antonio M."/>
            <person name="Oren A."/>
            <person name="Chaudhuri R.R."/>
            <person name="La Ragione R."/>
            <person name="Hildebrand F."/>
            <person name="Pallen M.J."/>
        </authorList>
    </citation>
    <scope>NUCLEOTIDE SEQUENCE</scope>
    <source>
        <strain evidence="1">CHK118-2852</strain>
    </source>
</reference>
<dbReference type="Pfam" id="PF02348">
    <property type="entry name" value="CTP_transf_3"/>
    <property type="match status" value="1"/>
</dbReference>
<protein>
    <submittedName>
        <fullName evidence="1">NTP transferase domain-containing protein</fullName>
    </submittedName>
</protein>
<sequence>MKDGIIIQARTGSTRLHNKILLPFYGKQRIIDILIENIRQSCPDKRVILATTVRPQDDVLEQVAREAGIDCFRGDEDNVLDRFIRAAEAFGLDRFIRVCSDNPFLRPDTFQTFFDVSDEASADYIAYGFADGRPTIKSHLGLFAELTTTEALRRAASLTQEKLYIEHVTIYLYTHPADFRVRLLPLPEELEGRFDLRFTLDTMDDFLLLQRLYTEWYEQTDRSLHALLRLVEAHPEYREKMLENIARNEK</sequence>
<dbReference type="InterPro" id="IPR003329">
    <property type="entry name" value="Cytidylyl_trans"/>
</dbReference>
<dbReference type="GO" id="GO:0016740">
    <property type="term" value="F:transferase activity"/>
    <property type="evidence" value="ECO:0007669"/>
    <property type="project" value="UniProtKB-KW"/>
</dbReference>
<proteinExistence type="predicted"/>
<dbReference type="InterPro" id="IPR029044">
    <property type="entry name" value="Nucleotide-diphossugar_trans"/>
</dbReference>
<dbReference type="AlphaFoldDB" id="A0A9D2KEF6"/>
<keyword evidence="1" id="KW-0808">Transferase</keyword>
<dbReference type="PANTHER" id="PTHR42866:SF1">
    <property type="entry name" value="SPORE COAT POLYSACCHARIDE BIOSYNTHESIS PROTEIN SPSF"/>
    <property type="match status" value="1"/>
</dbReference>
<dbReference type="PANTHER" id="PTHR42866">
    <property type="entry name" value="3-DEOXY-MANNO-OCTULOSONATE CYTIDYLYLTRANSFERASE"/>
    <property type="match status" value="1"/>
</dbReference>
<dbReference type="Gene3D" id="3.90.550.10">
    <property type="entry name" value="Spore Coat Polysaccharide Biosynthesis Protein SpsA, Chain A"/>
    <property type="match status" value="1"/>
</dbReference>
<dbReference type="EMBL" id="DXAV01000056">
    <property type="protein sequence ID" value="HIZ91807.1"/>
    <property type="molecule type" value="Genomic_DNA"/>
</dbReference>
<reference evidence="1" key="2">
    <citation type="submission" date="2021-04" db="EMBL/GenBank/DDBJ databases">
        <authorList>
            <person name="Gilroy R."/>
        </authorList>
    </citation>
    <scope>NUCLEOTIDE SEQUENCE</scope>
    <source>
        <strain evidence="1">CHK118-2852</strain>
    </source>
</reference>
<dbReference type="SUPFAM" id="SSF53448">
    <property type="entry name" value="Nucleotide-diphospho-sugar transferases"/>
    <property type="match status" value="1"/>
</dbReference>
<gene>
    <name evidence="1" type="ORF">H9807_06810</name>
</gene>
<dbReference type="GO" id="GO:0005829">
    <property type="term" value="C:cytosol"/>
    <property type="evidence" value="ECO:0007669"/>
    <property type="project" value="TreeGrafter"/>
</dbReference>
<evidence type="ECO:0000313" key="2">
    <source>
        <dbReference type="Proteomes" id="UP000824108"/>
    </source>
</evidence>
<name>A0A9D2KEF6_9BACE</name>
<accession>A0A9D2KEF6</accession>